<keyword evidence="4 14" id="KW-0004">4Fe-4S</keyword>
<evidence type="ECO:0000256" key="11">
    <source>
        <dbReference type="ARBA" id="ARBA00023027"/>
    </source>
</evidence>
<dbReference type="Pfam" id="PF04879">
    <property type="entry name" value="Molybdop_Fe4S4"/>
    <property type="match status" value="1"/>
</dbReference>
<evidence type="ECO:0000259" key="16">
    <source>
        <dbReference type="PROSITE" id="PS51379"/>
    </source>
</evidence>
<proteinExistence type="inferred from homology"/>
<dbReference type="Pfam" id="PF00384">
    <property type="entry name" value="Molybdopterin"/>
    <property type="match status" value="1"/>
</dbReference>
<dbReference type="SUPFAM" id="SSF50692">
    <property type="entry name" value="ADC-like"/>
    <property type="match status" value="1"/>
</dbReference>
<keyword evidence="20" id="KW-1185">Reference proteome</keyword>
<dbReference type="FunFam" id="3.30.70.20:FF:000002">
    <property type="entry name" value="NADH-ubiquinone oxidoreductase 75 kDa subunit"/>
    <property type="match status" value="1"/>
</dbReference>
<dbReference type="NCBIfam" id="TIGR01973">
    <property type="entry name" value="NuoG"/>
    <property type="match status" value="1"/>
</dbReference>
<dbReference type="Gene3D" id="3.30.70.20">
    <property type="match status" value="1"/>
</dbReference>
<dbReference type="GO" id="GO:0016020">
    <property type="term" value="C:membrane"/>
    <property type="evidence" value="ECO:0007669"/>
    <property type="project" value="InterPro"/>
</dbReference>
<dbReference type="PROSITE" id="PS51669">
    <property type="entry name" value="4FE4S_MOW_BIS_MGD"/>
    <property type="match status" value="1"/>
</dbReference>
<sequence length="888" mass="97328">MPETTAPMVRITIDGMTVKVPKGTLVIEAARRVGVMIPHFCYHPKLKPDANCRMCLVEVEKMPKLQTACSTPVDEGMSVRTATTVVNDAHRSVLEFILANHPLDCPVCDQGGKCDLQDFSHQYTATSRFAETKRVFQKEYFSPLIETQMNRCVQCLRCVRYCDEVMDVKALAPVGRGTMTEIKHFGPHPLDCEFCGGCVQICPVGAITSRLSMYEYRPWMLKRADTICGYCGDGCQMTVHTKGKELIEVNSAHGTGRNNGDLCARGFFGFHATSHSERLTHPLIRRNGALVQTTWEEALEYVADRISTIKTTHGGTSFGGLISGRCTNEELYLFQKFLRVAVGTNHIDSSARYGHVNGLYAMQLVQGTHRWTVTFDDILDADVLLLVGTNITETNPVTGLKVKEAVKKRRATLITIESLEPVIGTISNIATLSHHHFRTLPSDIPTTILGLLKAIIEENLIQPNLMQQHPAYVGAITAALQEVSWHDLQATTGIQFDAFVQAAKVLAAGRRVVVLAGQQLLRSERGYAGSLSLLDLLLLTGKLDQPGCGFAPLAEENNDQGAIEMGAVAELLPGASSVTSRTDHNRIVKQWNADVSPEVGASLVDMLDRAKSGSLKGMIIVGENPVGSLPVSLRPEEALRKLDLLVCQELFLTETAALAHVVLPAASSLEKSGTFTNTEGHVQAVRPSIDPLGESRPDWEVFSALSILLGSPMEYGESKEILKEIRSLIPGYGSLGPTPLPLKVDHATTERYLTDGYQRDLAARYRLVVPKTRPDGTLRLDFVQSLFHSGKFSTRSKGLLQIEDRGRLRINPVDAARFALVNGDRVRLSSTSGEMTTEVTLVERVPQGTAWFPDHFGQAAVRLFDCVIDPITHAPALRTATVSMMRVA</sequence>
<evidence type="ECO:0000256" key="3">
    <source>
        <dbReference type="ARBA" id="ARBA00005404"/>
    </source>
</evidence>
<evidence type="ECO:0000256" key="5">
    <source>
        <dbReference type="ARBA" id="ARBA00022714"/>
    </source>
</evidence>
<evidence type="ECO:0000256" key="2">
    <source>
        <dbReference type="ARBA" id="ARBA00002378"/>
    </source>
</evidence>
<protein>
    <recommendedName>
        <fullName evidence="14">NADH-quinone oxidoreductase</fullName>
        <ecNumber evidence="14">7.1.1.-</ecNumber>
    </recommendedName>
</protein>
<accession>A0A0S4LC71</accession>
<evidence type="ECO:0000256" key="8">
    <source>
        <dbReference type="ARBA" id="ARBA00022967"/>
    </source>
</evidence>
<keyword evidence="11 14" id="KW-0520">NAD</keyword>
<dbReference type="Gene3D" id="3.40.50.740">
    <property type="match status" value="1"/>
</dbReference>
<organism evidence="19 20">
    <name type="scientific">Candidatus Nitrospira nitrosa</name>
    <dbReference type="NCBI Taxonomy" id="1742972"/>
    <lineage>
        <taxon>Bacteria</taxon>
        <taxon>Pseudomonadati</taxon>
        <taxon>Nitrospirota</taxon>
        <taxon>Nitrospiria</taxon>
        <taxon>Nitrospirales</taxon>
        <taxon>Nitrospiraceae</taxon>
        <taxon>Nitrospira</taxon>
    </lineage>
</organism>
<evidence type="ECO:0000256" key="12">
    <source>
        <dbReference type="ARBA" id="ARBA00023075"/>
    </source>
</evidence>
<comment type="cofactor">
    <cofactor evidence="14">
        <name>[2Fe-2S] cluster</name>
        <dbReference type="ChEBI" id="CHEBI:190135"/>
    </cofactor>
    <text evidence="14">Binds 1 [2Fe-2S] cluster per subunit.</text>
</comment>
<evidence type="ECO:0000256" key="9">
    <source>
        <dbReference type="ARBA" id="ARBA00023004"/>
    </source>
</evidence>
<comment type="cofactor">
    <cofactor evidence="1 14">
        <name>[4Fe-4S] cluster</name>
        <dbReference type="ChEBI" id="CHEBI:49883"/>
    </cofactor>
</comment>
<feature type="domain" description="4Fe-4S Mo/W bis-MGD-type" evidence="17">
    <location>
        <begin position="221"/>
        <end position="277"/>
    </location>
</feature>
<feature type="domain" description="4Fe-4S ferredoxin-type" evidence="16">
    <location>
        <begin position="183"/>
        <end position="212"/>
    </location>
</feature>
<dbReference type="PROSITE" id="PS51085">
    <property type="entry name" value="2FE2S_FER_2"/>
    <property type="match status" value="1"/>
</dbReference>
<dbReference type="STRING" id="1742972.COMA1_11576"/>
<dbReference type="Gene3D" id="2.20.25.90">
    <property type="entry name" value="ADC-like domains"/>
    <property type="match status" value="1"/>
</dbReference>
<dbReference type="AlphaFoldDB" id="A0A0S4LC71"/>
<keyword evidence="6 14" id="KW-0874">Quinone</keyword>
<dbReference type="PANTHER" id="PTHR43105">
    <property type="entry name" value="RESPIRATORY NITRATE REDUCTASE"/>
    <property type="match status" value="1"/>
</dbReference>
<dbReference type="GO" id="GO:0046872">
    <property type="term" value="F:metal ion binding"/>
    <property type="evidence" value="ECO:0007669"/>
    <property type="project" value="UniProtKB-UniRule"/>
</dbReference>
<dbReference type="PANTHER" id="PTHR43105:SF10">
    <property type="entry name" value="NADH-QUINONE OXIDOREDUCTASE SUBUNIT G"/>
    <property type="match status" value="1"/>
</dbReference>
<dbReference type="SMART" id="SM00926">
    <property type="entry name" value="Molybdop_Fe4S4"/>
    <property type="match status" value="1"/>
</dbReference>
<dbReference type="GO" id="GO:0008137">
    <property type="term" value="F:NADH dehydrogenase (ubiquinone) activity"/>
    <property type="evidence" value="ECO:0007669"/>
    <property type="project" value="UniProtKB-UniRule"/>
</dbReference>
<dbReference type="GO" id="GO:0043546">
    <property type="term" value="F:molybdopterin cofactor binding"/>
    <property type="evidence" value="ECO:0007669"/>
    <property type="project" value="InterPro"/>
</dbReference>
<feature type="domain" description="4Fe-4S His(Cys)3-ligated-type" evidence="18">
    <location>
        <begin position="85"/>
        <end position="124"/>
    </location>
</feature>
<evidence type="ECO:0000259" key="18">
    <source>
        <dbReference type="PROSITE" id="PS51839"/>
    </source>
</evidence>
<dbReference type="OrthoDB" id="9803192at2"/>
<dbReference type="InterPro" id="IPR017900">
    <property type="entry name" value="4Fe4S_Fe_S_CS"/>
</dbReference>
<keyword evidence="12" id="KW-0830">Ubiquinone</keyword>
<dbReference type="GO" id="GO:0048038">
    <property type="term" value="F:quinone binding"/>
    <property type="evidence" value="ECO:0007669"/>
    <property type="project" value="UniProtKB-UniRule"/>
</dbReference>
<dbReference type="InterPro" id="IPR036010">
    <property type="entry name" value="2Fe-2S_ferredoxin-like_sf"/>
</dbReference>
<comment type="function">
    <text evidence="14">NDH-1 shuttles electrons from NADH, via FMN and iron-sulfur (Fe-S) centers, to quinones in the respiratory chain. Couples the redox reaction to proton translocation (for every two electrons transferred, four hydrogen ions are translocated across the cytoplasmic membrane), and thus conserves the redox energy in a proton gradient.</text>
</comment>
<dbReference type="GO" id="GO:0051537">
    <property type="term" value="F:2 iron, 2 sulfur cluster binding"/>
    <property type="evidence" value="ECO:0007669"/>
    <property type="project" value="UniProtKB-UniRule"/>
</dbReference>
<dbReference type="Pfam" id="PF22117">
    <property type="entry name" value="Fer4_Nqo3"/>
    <property type="match status" value="1"/>
</dbReference>
<reference evidence="19 20" key="1">
    <citation type="submission" date="2015-10" db="EMBL/GenBank/DDBJ databases">
        <authorList>
            <person name="Gilbert D.G."/>
        </authorList>
    </citation>
    <scope>NUCLEOTIDE SEQUENCE [LARGE SCALE GENOMIC DNA]</scope>
    <source>
        <strain evidence="19">COMA1</strain>
    </source>
</reference>
<evidence type="ECO:0000256" key="1">
    <source>
        <dbReference type="ARBA" id="ARBA00001966"/>
    </source>
</evidence>
<evidence type="ECO:0000256" key="14">
    <source>
        <dbReference type="RuleBase" id="RU003525"/>
    </source>
</evidence>
<dbReference type="SMART" id="SM00929">
    <property type="entry name" value="NADH-G_4Fe-4S_3"/>
    <property type="match status" value="1"/>
</dbReference>
<dbReference type="InterPro" id="IPR000283">
    <property type="entry name" value="NADH_UbQ_OxRdtase_75kDa_su_CS"/>
</dbReference>
<comment type="function">
    <text evidence="2">NDH-1 shuttles electrons from NADH, via FMN and iron-sulfur (Fe-S) centers, to quinones in the respiratory chain. The immediate electron acceptor for the enzyme in this species is believed to be ubiquinone. Couples the redox reaction to proton translocation (for every two electrons transferred, four hydrogen ions are translocated across the cytoplasmic membrane), and thus conserves the redox energy in a proton gradient.</text>
</comment>
<evidence type="ECO:0000313" key="20">
    <source>
        <dbReference type="Proteomes" id="UP000199032"/>
    </source>
</evidence>
<dbReference type="InterPro" id="IPR006656">
    <property type="entry name" value="Mopterin_OxRdtase"/>
</dbReference>
<evidence type="ECO:0000256" key="4">
    <source>
        <dbReference type="ARBA" id="ARBA00022485"/>
    </source>
</evidence>
<keyword evidence="10 14" id="KW-0411">Iron-sulfur</keyword>
<evidence type="ECO:0000259" key="17">
    <source>
        <dbReference type="PROSITE" id="PS51669"/>
    </source>
</evidence>
<dbReference type="PIRSF" id="PIRSF036643">
    <property type="entry name" value="FDH_alpha"/>
    <property type="match status" value="1"/>
</dbReference>
<dbReference type="InterPro" id="IPR054351">
    <property type="entry name" value="NADH_UbQ_OxRdtase_ferredoxin"/>
</dbReference>
<dbReference type="Gene3D" id="2.40.40.20">
    <property type="match status" value="1"/>
</dbReference>
<dbReference type="PROSITE" id="PS00643">
    <property type="entry name" value="COMPLEX1_75K_3"/>
    <property type="match status" value="1"/>
</dbReference>
<dbReference type="FunFam" id="3.10.20.740:FF:000001">
    <property type="entry name" value="NADH-quinone oxidoreductase subunit G"/>
    <property type="match status" value="1"/>
</dbReference>
<evidence type="ECO:0000313" key="19">
    <source>
        <dbReference type="EMBL" id="CUS34205.1"/>
    </source>
</evidence>
<dbReference type="CDD" id="cd00207">
    <property type="entry name" value="fer2"/>
    <property type="match status" value="1"/>
</dbReference>
<dbReference type="InterPro" id="IPR019574">
    <property type="entry name" value="NADH_UbQ_OxRdtase_Gsu_4Fe4S-bd"/>
</dbReference>
<dbReference type="GO" id="GO:0003954">
    <property type="term" value="F:NADH dehydrogenase activity"/>
    <property type="evidence" value="ECO:0007669"/>
    <property type="project" value="TreeGrafter"/>
</dbReference>
<dbReference type="Gene3D" id="3.10.20.740">
    <property type="match status" value="1"/>
</dbReference>
<dbReference type="SUPFAM" id="SSF54862">
    <property type="entry name" value="4Fe-4S ferredoxins"/>
    <property type="match status" value="1"/>
</dbReference>
<dbReference type="Pfam" id="PF10588">
    <property type="entry name" value="NADH-G_4Fe-4S_3"/>
    <property type="match status" value="1"/>
</dbReference>
<dbReference type="InterPro" id="IPR006963">
    <property type="entry name" value="Mopterin_OxRdtase_4Fe-4S_dom"/>
</dbReference>
<keyword evidence="8 14" id="KW-1278">Translocase</keyword>
<name>A0A0S4LC71_9BACT</name>
<dbReference type="InterPro" id="IPR001041">
    <property type="entry name" value="2Fe-2S_ferredoxin-type"/>
</dbReference>
<dbReference type="SUPFAM" id="SSF53706">
    <property type="entry name" value="Formate dehydrogenase/DMSO reductase, domains 1-3"/>
    <property type="match status" value="1"/>
</dbReference>
<dbReference type="RefSeq" id="WP_090746033.1">
    <property type="nucleotide sequence ID" value="NZ_CZQA01000001.1"/>
</dbReference>
<gene>
    <name evidence="19" type="ORF">COMA1_11576</name>
</gene>
<dbReference type="GO" id="GO:0051539">
    <property type="term" value="F:4 iron, 4 sulfur cluster binding"/>
    <property type="evidence" value="ECO:0007669"/>
    <property type="project" value="UniProtKB-KW"/>
</dbReference>
<dbReference type="EC" id="7.1.1.-" evidence="14"/>
<keyword evidence="7 14" id="KW-0479">Metal-binding</keyword>
<dbReference type="InterPro" id="IPR009010">
    <property type="entry name" value="Asp_de-COase-like_dom_sf"/>
</dbReference>
<dbReference type="Gene3D" id="3.40.228.10">
    <property type="entry name" value="Dimethylsulfoxide Reductase, domain 2"/>
    <property type="match status" value="1"/>
</dbReference>
<dbReference type="InterPro" id="IPR006657">
    <property type="entry name" value="MoPterin_dinucl-bd_dom"/>
</dbReference>
<dbReference type="SUPFAM" id="SSF54292">
    <property type="entry name" value="2Fe-2S ferredoxin-like"/>
    <property type="match status" value="1"/>
</dbReference>
<keyword evidence="5 14" id="KW-0001">2Fe-2S</keyword>
<dbReference type="EMBL" id="CZQA01000001">
    <property type="protein sequence ID" value="CUS34205.1"/>
    <property type="molecule type" value="Genomic_DNA"/>
</dbReference>
<dbReference type="CDD" id="cd02775">
    <property type="entry name" value="MopB_CT"/>
    <property type="match status" value="1"/>
</dbReference>
<dbReference type="PROSITE" id="PS00198">
    <property type="entry name" value="4FE4S_FER_1"/>
    <property type="match status" value="1"/>
</dbReference>
<dbReference type="Pfam" id="PF13510">
    <property type="entry name" value="Fer2_4"/>
    <property type="match status" value="1"/>
</dbReference>
<evidence type="ECO:0000256" key="10">
    <source>
        <dbReference type="ARBA" id="ARBA00023014"/>
    </source>
</evidence>
<dbReference type="InterPro" id="IPR017896">
    <property type="entry name" value="4Fe4S_Fe-S-bd"/>
</dbReference>
<dbReference type="Pfam" id="PF01568">
    <property type="entry name" value="Molydop_binding"/>
    <property type="match status" value="1"/>
</dbReference>
<evidence type="ECO:0000256" key="7">
    <source>
        <dbReference type="ARBA" id="ARBA00022723"/>
    </source>
</evidence>
<dbReference type="GO" id="GO:0042773">
    <property type="term" value="P:ATP synthesis coupled electron transport"/>
    <property type="evidence" value="ECO:0007669"/>
    <property type="project" value="InterPro"/>
</dbReference>
<feature type="domain" description="2Fe-2S ferredoxin-type" evidence="15">
    <location>
        <begin position="7"/>
        <end position="85"/>
    </location>
</feature>
<comment type="catalytic activity">
    <reaction evidence="13 14">
        <text>a quinone + NADH + 5 H(+)(in) = a quinol + NAD(+) + 4 H(+)(out)</text>
        <dbReference type="Rhea" id="RHEA:57888"/>
        <dbReference type="ChEBI" id="CHEBI:15378"/>
        <dbReference type="ChEBI" id="CHEBI:24646"/>
        <dbReference type="ChEBI" id="CHEBI:57540"/>
        <dbReference type="ChEBI" id="CHEBI:57945"/>
        <dbReference type="ChEBI" id="CHEBI:132124"/>
    </reaction>
</comment>
<dbReference type="PROSITE" id="PS00641">
    <property type="entry name" value="COMPLEX1_75K_1"/>
    <property type="match status" value="1"/>
</dbReference>
<comment type="similarity">
    <text evidence="3 14">Belongs to the complex I 75 kDa subunit family.</text>
</comment>
<dbReference type="InterPro" id="IPR010228">
    <property type="entry name" value="NADH_UbQ_OxRdtase_Gsu"/>
</dbReference>
<dbReference type="PROSITE" id="PS51839">
    <property type="entry name" value="4FE4S_HC3"/>
    <property type="match status" value="1"/>
</dbReference>
<keyword evidence="9 14" id="KW-0408">Iron</keyword>
<dbReference type="PROSITE" id="PS51379">
    <property type="entry name" value="4FE4S_FER_2"/>
    <property type="match status" value="1"/>
</dbReference>
<evidence type="ECO:0000259" key="15">
    <source>
        <dbReference type="PROSITE" id="PS51085"/>
    </source>
</evidence>
<dbReference type="InterPro" id="IPR050123">
    <property type="entry name" value="Prok_molybdopt-oxidoreductase"/>
</dbReference>
<evidence type="ECO:0000256" key="13">
    <source>
        <dbReference type="ARBA" id="ARBA00047712"/>
    </source>
</evidence>
<dbReference type="Proteomes" id="UP000199032">
    <property type="component" value="Unassembled WGS sequence"/>
</dbReference>
<dbReference type="PROSITE" id="PS00642">
    <property type="entry name" value="COMPLEX1_75K_2"/>
    <property type="match status" value="1"/>
</dbReference>
<evidence type="ECO:0000256" key="6">
    <source>
        <dbReference type="ARBA" id="ARBA00022719"/>
    </source>
</evidence>